<feature type="signal peptide" evidence="8">
    <location>
        <begin position="1"/>
        <end position="19"/>
    </location>
</feature>
<protein>
    <submittedName>
        <fullName evidence="10">TonB-dependent receptor</fullName>
    </submittedName>
</protein>
<comment type="caution">
    <text evidence="10">The sequence shown here is derived from an EMBL/GenBank/DDBJ whole genome shotgun (WGS) entry which is preliminary data.</text>
</comment>
<dbReference type="Pfam" id="PF07715">
    <property type="entry name" value="Plug"/>
    <property type="match status" value="1"/>
</dbReference>
<evidence type="ECO:0000256" key="4">
    <source>
        <dbReference type="ARBA" id="ARBA00022692"/>
    </source>
</evidence>
<dbReference type="SUPFAM" id="SSF56935">
    <property type="entry name" value="Porins"/>
    <property type="match status" value="1"/>
</dbReference>
<name>A0AAP2DP67_9BACT</name>
<dbReference type="AlphaFoldDB" id="A0AAP2DP67"/>
<feature type="chain" id="PRO_5043036190" evidence="8">
    <location>
        <begin position="20"/>
        <end position="995"/>
    </location>
</feature>
<reference evidence="10 11" key="1">
    <citation type="submission" date="2021-05" db="EMBL/GenBank/DDBJ databases">
        <title>A Polyphasic approach of four new species of the genus Ohtaekwangia: Ohtaekwangia histidinii sp. nov., Ohtaekwangia cretensis sp. nov., Ohtaekwangia indiensis sp. nov., Ohtaekwangia reichenbachii sp. nov. from diverse environment.</title>
        <authorList>
            <person name="Octaviana S."/>
        </authorList>
    </citation>
    <scope>NUCLEOTIDE SEQUENCE [LARGE SCALE GENOMIC DNA]</scope>
    <source>
        <strain evidence="10 11">PWU4</strain>
    </source>
</reference>
<keyword evidence="6 7" id="KW-0998">Cell outer membrane</keyword>
<dbReference type="NCBIfam" id="TIGR04056">
    <property type="entry name" value="OMP_RagA_SusC"/>
    <property type="match status" value="1"/>
</dbReference>
<dbReference type="SUPFAM" id="SSF49464">
    <property type="entry name" value="Carboxypeptidase regulatory domain-like"/>
    <property type="match status" value="1"/>
</dbReference>
<dbReference type="Proteomes" id="UP001319200">
    <property type="component" value="Unassembled WGS sequence"/>
</dbReference>
<evidence type="ECO:0000256" key="5">
    <source>
        <dbReference type="ARBA" id="ARBA00023136"/>
    </source>
</evidence>
<dbReference type="Gene3D" id="2.40.170.20">
    <property type="entry name" value="TonB-dependent receptor, beta-barrel domain"/>
    <property type="match status" value="1"/>
</dbReference>
<keyword evidence="8" id="KW-0732">Signal</keyword>
<dbReference type="InterPro" id="IPR012910">
    <property type="entry name" value="Plug_dom"/>
</dbReference>
<dbReference type="InterPro" id="IPR023996">
    <property type="entry name" value="TonB-dep_OMP_SusC/RagA"/>
</dbReference>
<evidence type="ECO:0000256" key="1">
    <source>
        <dbReference type="ARBA" id="ARBA00004571"/>
    </source>
</evidence>
<dbReference type="Gene3D" id="2.60.40.1120">
    <property type="entry name" value="Carboxypeptidase-like, regulatory domain"/>
    <property type="match status" value="1"/>
</dbReference>
<keyword evidence="2 7" id="KW-0813">Transport</keyword>
<keyword evidence="11" id="KW-1185">Reference proteome</keyword>
<organism evidence="10 11">
    <name type="scientific">Chryseosolibacter histidini</name>
    <dbReference type="NCBI Taxonomy" id="2782349"/>
    <lineage>
        <taxon>Bacteria</taxon>
        <taxon>Pseudomonadati</taxon>
        <taxon>Bacteroidota</taxon>
        <taxon>Cytophagia</taxon>
        <taxon>Cytophagales</taxon>
        <taxon>Chryseotaleaceae</taxon>
        <taxon>Chryseosolibacter</taxon>
    </lineage>
</organism>
<comment type="subcellular location">
    <subcellularLocation>
        <location evidence="1 7">Cell outer membrane</location>
        <topology evidence="1 7">Multi-pass membrane protein</topology>
    </subcellularLocation>
</comment>
<dbReference type="PROSITE" id="PS52016">
    <property type="entry name" value="TONB_DEPENDENT_REC_3"/>
    <property type="match status" value="1"/>
</dbReference>
<dbReference type="InterPro" id="IPR008969">
    <property type="entry name" value="CarboxyPept-like_regulatory"/>
</dbReference>
<dbReference type="InterPro" id="IPR039426">
    <property type="entry name" value="TonB-dep_rcpt-like"/>
</dbReference>
<evidence type="ECO:0000313" key="10">
    <source>
        <dbReference type="EMBL" id="MBT1699963.1"/>
    </source>
</evidence>
<dbReference type="InterPro" id="IPR037066">
    <property type="entry name" value="Plug_dom_sf"/>
</dbReference>
<dbReference type="RefSeq" id="WP_254168242.1">
    <property type="nucleotide sequence ID" value="NZ_JAHESF010000032.1"/>
</dbReference>
<feature type="domain" description="TonB-dependent receptor plug" evidence="9">
    <location>
        <begin position="114"/>
        <end position="219"/>
    </location>
</feature>
<evidence type="ECO:0000259" key="9">
    <source>
        <dbReference type="Pfam" id="PF07715"/>
    </source>
</evidence>
<evidence type="ECO:0000256" key="8">
    <source>
        <dbReference type="SAM" id="SignalP"/>
    </source>
</evidence>
<keyword evidence="3 7" id="KW-1134">Transmembrane beta strand</keyword>
<keyword evidence="5 7" id="KW-0472">Membrane</keyword>
<dbReference type="EMBL" id="JAHESF010000032">
    <property type="protein sequence ID" value="MBT1699963.1"/>
    <property type="molecule type" value="Genomic_DNA"/>
</dbReference>
<evidence type="ECO:0000313" key="11">
    <source>
        <dbReference type="Proteomes" id="UP001319200"/>
    </source>
</evidence>
<keyword evidence="10" id="KW-0675">Receptor</keyword>
<sequence>MRRVFTYLMFTLLPAMVMAQVRTVTGKVTSSEDGLPLPGVSVVVQGTNKGTATDAEGQYSLELAPSETTLIFSFVGYKTQEVAVGERTTIDLVLETDSQMLEEVVVIGYGTVRKSDLTGAVSSVRGEDLTKIPAASPMQALQGKVSGVQITTNTGAPGAGPIVRVRGVGTFNNADPIFVVDGVILSDINYLNAADIQSVEVLKDASATAIYGSRGANGVVLITTKRGTPGKEGMSVNVSAEYSIQQLQKKIDLLNGREFAIIANELRPGSYNNVDAVPNTDWQDQVFQSAPIQNYQVSVTGSTQKMEYYLGLGYFNQEGIIPKSNYERVTLRFNNTYRLGDAVRVGSNLSFTPFKQQNTHINAAFNAYRAQPTIAPRQPDGSYSPVPGVGNPLADIEYTNNFDNVIRSVSNVFGEVDILKGLTLRTSFGVDVEYKKNRSYTPQFFVNAQQENSTSDLTKLFEDRANWLWENTISYNKQLGKSRISAVAGYTMQESTTEKMEVVGENILRDDEDLWYINPDNINGGRVKNEVLLDNYFSMMSYLFRANYTFDDRYLFTATFRRDGSSKFISKNRYANFPSLAIGWNVINEGFMQDVGKLSNFKVRASWGIVGNEKTKYDRQYSGVLNGVGAVFGQNETLYPGSTYGESGNQNLRWEQTQQIDAGVELGFFDDRLNIELDYFHKTTEDILIDLPVPGYLGNGVGKTITYNAAEVLNRGFEYNVSWESEWNGFRYRIGTVGTTIHNEVLNVFGSKDPNDKLFNANSTTATSVGRPIGSFYGYVVDGIFQNQAELDAYPHRSDAGVGDLRFKDVNPDNALTSDDRTYIGSPIPTFLYGLNLEAGFKSFNLSFDFQGQSGNKIYNEKETVRVEMYNFEQHVANRWRGEGTSQTEPKASIGGYNFLPSTRFVQDGSYFRLRNVTLSYKLPAGLLTKMKMNAASVYVRGTNLFTITDFTGYSPEVGFPLDRNQSGVSSLNTGIDAGTYPVSAIYSLGLNLTF</sequence>
<comment type="similarity">
    <text evidence="7">Belongs to the TonB-dependent receptor family.</text>
</comment>
<keyword evidence="4 7" id="KW-0812">Transmembrane</keyword>
<dbReference type="Pfam" id="PF13715">
    <property type="entry name" value="CarbopepD_reg_2"/>
    <property type="match status" value="1"/>
</dbReference>
<evidence type="ECO:0000256" key="7">
    <source>
        <dbReference type="PROSITE-ProRule" id="PRU01360"/>
    </source>
</evidence>
<dbReference type="Gene3D" id="2.170.130.10">
    <property type="entry name" value="TonB-dependent receptor, plug domain"/>
    <property type="match status" value="1"/>
</dbReference>
<gene>
    <name evidence="10" type="ORF">KK083_23960</name>
</gene>
<dbReference type="InterPro" id="IPR023997">
    <property type="entry name" value="TonB-dep_OMP_SusC/RagA_CS"/>
</dbReference>
<dbReference type="GO" id="GO:0009279">
    <property type="term" value="C:cell outer membrane"/>
    <property type="evidence" value="ECO:0007669"/>
    <property type="project" value="UniProtKB-SubCell"/>
</dbReference>
<evidence type="ECO:0000256" key="3">
    <source>
        <dbReference type="ARBA" id="ARBA00022452"/>
    </source>
</evidence>
<evidence type="ECO:0000256" key="6">
    <source>
        <dbReference type="ARBA" id="ARBA00023237"/>
    </source>
</evidence>
<dbReference type="FunFam" id="2.170.130.10:FF:000008">
    <property type="entry name" value="SusC/RagA family TonB-linked outer membrane protein"/>
    <property type="match status" value="1"/>
</dbReference>
<dbReference type="InterPro" id="IPR036942">
    <property type="entry name" value="Beta-barrel_TonB_sf"/>
</dbReference>
<evidence type="ECO:0000256" key="2">
    <source>
        <dbReference type="ARBA" id="ARBA00022448"/>
    </source>
</evidence>
<proteinExistence type="inferred from homology"/>
<dbReference type="NCBIfam" id="TIGR04057">
    <property type="entry name" value="SusC_RagA_signa"/>
    <property type="match status" value="1"/>
</dbReference>
<accession>A0AAP2DP67</accession>